<dbReference type="Proteomes" id="UP000676506">
    <property type="component" value="Chromosome 2"/>
</dbReference>
<feature type="transmembrane region" description="Helical" evidence="1">
    <location>
        <begin position="41"/>
        <end position="58"/>
    </location>
</feature>
<gene>
    <name evidence="2" type="ORF">J8C06_13760</name>
</gene>
<name>A0ABX8BCG9_9BACT</name>
<organism evidence="2 3">
    <name type="scientific">Chloracidobacterium validum</name>
    <dbReference type="NCBI Taxonomy" id="2821543"/>
    <lineage>
        <taxon>Bacteria</taxon>
        <taxon>Pseudomonadati</taxon>
        <taxon>Acidobacteriota</taxon>
        <taxon>Terriglobia</taxon>
        <taxon>Terriglobales</taxon>
        <taxon>Acidobacteriaceae</taxon>
        <taxon>Chloracidobacterium</taxon>
    </lineage>
</organism>
<dbReference type="RefSeq" id="WP_211430001.1">
    <property type="nucleotide sequence ID" value="NZ_CP072649.1"/>
</dbReference>
<keyword evidence="1" id="KW-0812">Transmembrane</keyword>
<feature type="transmembrane region" description="Helical" evidence="1">
    <location>
        <begin position="70"/>
        <end position="91"/>
    </location>
</feature>
<evidence type="ECO:0000313" key="3">
    <source>
        <dbReference type="Proteomes" id="UP000676506"/>
    </source>
</evidence>
<evidence type="ECO:0000313" key="2">
    <source>
        <dbReference type="EMBL" id="QUW04112.1"/>
    </source>
</evidence>
<feature type="transmembrane region" description="Helical" evidence="1">
    <location>
        <begin position="12"/>
        <end position="29"/>
    </location>
</feature>
<proteinExistence type="predicted"/>
<keyword evidence="1" id="KW-0472">Membrane</keyword>
<dbReference type="EMBL" id="CP072649">
    <property type="protein sequence ID" value="QUW04112.1"/>
    <property type="molecule type" value="Genomic_DNA"/>
</dbReference>
<keyword evidence="3" id="KW-1185">Reference proteome</keyword>
<reference evidence="2 3" key="1">
    <citation type="submission" date="2021-03" db="EMBL/GenBank/DDBJ databases">
        <title>Genomic and phenotypic characterization of Chloracidobacterium isolates provides evidence for multiple species.</title>
        <authorList>
            <person name="Saini M.K."/>
            <person name="Costas A.M.G."/>
            <person name="Tank M."/>
            <person name="Bryant D.A."/>
        </authorList>
    </citation>
    <scope>NUCLEOTIDE SEQUENCE [LARGE SCALE GENOMIC DNA]</scope>
    <source>
        <strain evidence="2 3">BV2-C</strain>
    </source>
</reference>
<accession>A0ABX8BCG9</accession>
<protein>
    <submittedName>
        <fullName evidence="2">Uncharacterized protein</fullName>
    </submittedName>
</protein>
<keyword evidence="1" id="KW-1133">Transmembrane helix</keyword>
<evidence type="ECO:0000256" key="1">
    <source>
        <dbReference type="SAM" id="Phobius"/>
    </source>
</evidence>
<sequence>MTTSNLIKPAVHVGLGTALLLLVPLIAMQFTKEVSWGPGDFFAAALLLFASGMSYSLVAQRVRTSKQRAAVAVVVLAVLAVVWAELAVGLFD</sequence>